<keyword evidence="2" id="KW-1185">Reference proteome</keyword>
<dbReference type="AlphaFoldDB" id="B6IGA4"/>
<proteinExistence type="predicted"/>
<evidence type="ECO:0000313" key="2">
    <source>
        <dbReference type="Proteomes" id="UP000008549"/>
    </source>
</evidence>
<name>B6IGA4_CAEBR</name>
<dbReference type="CTD" id="68917812"/>
<sequence>MKCILLSPLLAIWKHGGGGTQKAKRTQKSPHTKTISRQKEVSIKFSF</sequence>
<dbReference type="GeneID" id="68917812"/>
<dbReference type="KEGG" id="cbr:CBG_26332"/>
<organism evidence="1 2">
    <name type="scientific">Caenorhabditis briggsae</name>
    <dbReference type="NCBI Taxonomy" id="6238"/>
    <lineage>
        <taxon>Eukaryota</taxon>
        <taxon>Metazoa</taxon>
        <taxon>Ecdysozoa</taxon>
        <taxon>Nematoda</taxon>
        <taxon>Chromadorea</taxon>
        <taxon>Rhabditida</taxon>
        <taxon>Rhabditina</taxon>
        <taxon>Rhabditomorpha</taxon>
        <taxon>Rhabditoidea</taxon>
        <taxon>Rhabditidae</taxon>
        <taxon>Peloderinae</taxon>
        <taxon>Caenorhabditis</taxon>
    </lineage>
</organism>
<dbReference type="EMBL" id="HE600909">
    <property type="protein sequence ID" value="CAR98934.1"/>
    <property type="molecule type" value="Genomic_DNA"/>
</dbReference>
<protein>
    <submittedName>
        <fullName evidence="1">Protein CBG26332</fullName>
    </submittedName>
</protein>
<dbReference type="Proteomes" id="UP000008549">
    <property type="component" value="Unassembled WGS sequence"/>
</dbReference>
<evidence type="ECO:0000313" key="1">
    <source>
        <dbReference type="EMBL" id="CAR98934.1"/>
    </source>
</evidence>
<dbReference type="HOGENOM" id="CLU_3175874_0_0_1"/>
<reference evidence="1 2" key="1">
    <citation type="journal article" date="2003" name="PLoS Biol.">
        <title>The genome sequence of Caenorhabditis briggsae: a platform for comparative genomics.</title>
        <authorList>
            <person name="Stein L.D."/>
            <person name="Bao Z."/>
            <person name="Blasiar D."/>
            <person name="Blumenthal T."/>
            <person name="Brent M.R."/>
            <person name="Chen N."/>
            <person name="Chinwalla A."/>
            <person name="Clarke L."/>
            <person name="Clee C."/>
            <person name="Coghlan A."/>
            <person name="Coulson A."/>
            <person name="D'Eustachio P."/>
            <person name="Fitch D.H."/>
            <person name="Fulton L.A."/>
            <person name="Fulton R.E."/>
            <person name="Griffiths-Jones S."/>
            <person name="Harris T.W."/>
            <person name="Hillier L.W."/>
            <person name="Kamath R."/>
            <person name="Kuwabara P.E."/>
            <person name="Mardis E.R."/>
            <person name="Marra M.A."/>
            <person name="Miner T.L."/>
            <person name="Minx P."/>
            <person name="Mullikin J.C."/>
            <person name="Plumb R.W."/>
            <person name="Rogers J."/>
            <person name="Schein J.E."/>
            <person name="Sohrmann M."/>
            <person name="Spieth J."/>
            <person name="Stajich J.E."/>
            <person name="Wei C."/>
            <person name="Willey D."/>
            <person name="Wilson R.K."/>
            <person name="Durbin R."/>
            <person name="Waterston R.H."/>
        </authorList>
    </citation>
    <scope>NUCLEOTIDE SEQUENCE [LARGE SCALE GENOMIC DNA]</scope>
    <source>
        <strain evidence="1 2">AF16</strain>
    </source>
</reference>
<dbReference type="InParanoid" id="B6IGA4"/>
<reference evidence="1 2" key="2">
    <citation type="journal article" date="2011" name="PLoS Genet.">
        <title>Caenorhabditis briggsae recombinant inbred line genotypes reveal inter-strain incompatibility and the evolution of recombination.</title>
        <authorList>
            <person name="Ross J.A."/>
            <person name="Koboldt D.C."/>
            <person name="Staisch J.E."/>
            <person name="Chamberlin H.M."/>
            <person name="Gupta B.P."/>
            <person name="Miller R.D."/>
            <person name="Baird S.E."/>
            <person name="Haag E.S."/>
        </authorList>
    </citation>
    <scope>NUCLEOTIDE SEQUENCE [LARGE SCALE GENOMIC DNA]</scope>
    <source>
        <strain evidence="1 2">AF16</strain>
    </source>
</reference>
<accession>B6IGA4</accession>
<dbReference type="RefSeq" id="XP_045098501.1">
    <property type="nucleotide sequence ID" value="XM_045235484.1"/>
</dbReference>
<gene>
    <name evidence="1" type="ORF">CBG26332</name>
    <name evidence="1" type="ORF">CBG_26332</name>
</gene>